<sequence length="60" mass="6705">MYANVKKGAATMNKNVYAAIAMALYEFAGNNVHDNEPGIITILPKQTMWDAKFEIMTKKP</sequence>
<dbReference type="Proteomes" id="UP000255469">
    <property type="component" value="Unassembled WGS sequence"/>
</dbReference>
<accession>A0A379EDD6</accession>
<reference evidence="1 2" key="1">
    <citation type="submission" date="2018-06" db="EMBL/GenBank/DDBJ databases">
        <authorList>
            <consortium name="Pathogen Informatics"/>
            <person name="Doyle S."/>
        </authorList>
    </citation>
    <scope>NUCLEOTIDE SEQUENCE [LARGE SCALE GENOMIC DNA]</scope>
    <source>
        <strain evidence="1 2">NCTC13067</strain>
    </source>
</reference>
<gene>
    <name evidence="1" type="ORF">NCTC13067_02283</name>
</gene>
<protein>
    <submittedName>
        <fullName evidence="1">Uncharacterized protein</fullName>
    </submittedName>
</protein>
<evidence type="ECO:0000313" key="2">
    <source>
        <dbReference type="Proteomes" id="UP000255469"/>
    </source>
</evidence>
<evidence type="ECO:0000313" key="1">
    <source>
        <dbReference type="EMBL" id="SUB94414.1"/>
    </source>
</evidence>
<name>A0A379EDD6_9BACT</name>
<organism evidence="1 2">
    <name type="scientific">Prevotella denticola</name>
    <dbReference type="NCBI Taxonomy" id="28129"/>
    <lineage>
        <taxon>Bacteria</taxon>
        <taxon>Pseudomonadati</taxon>
        <taxon>Bacteroidota</taxon>
        <taxon>Bacteroidia</taxon>
        <taxon>Bacteroidales</taxon>
        <taxon>Prevotellaceae</taxon>
        <taxon>Prevotella</taxon>
    </lineage>
</organism>
<dbReference type="EMBL" id="UGTM01000002">
    <property type="protein sequence ID" value="SUB94414.1"/>
    <property type="molecule type" value="Genomic_DNA"/>
</dbReference>
<dbReference type="AlphaFoldDB" id="A0A379EDD6"/>
<proteinExistence type="predicted"/>